<dbReference type="AlphaFoldDB" id="F4W8U4"/>
<keyword evidence="3" id="KW-1185">Reference proteome</keyword>
<gene>
    <name evidence="2" type="ORF">G5I_01881</name>
</gene>
<proteinExistence type="predicted"/>
<dbReference type="EMBL" id="GL887933">
    <property type="protein sequence ID" value="EGI69377.1"/>
    <property type="molecule type" value="Genomic_DNA"/>
</dbReference>
<dbReference type="Proteomes" id="UP000007755">
    <property type="component" value="Unassembled WGS sequence"/>
</dbReference>
<accession>F4W8U4</accession>
<evidence type="ECO:0000313" key="2">
    <source>
        <dbReference type="EMBL" id="EGI69377.1"/>
    </source>
</evidence>
<feature type="compositionally biased region" description="Polar residues" evidence="1">
    <location>
        <begin position="41"/>
        <end position="57"/>
    </location>
</feature>
<organism evidence="3">
    <name type="scientific">Acromyrmex echinatior</name>
    <name type="common">Panamanian leafcutter ant</name>
    <name type="synonym">Acromyrmex octospinosus echinatior</name>
    <dbReference type="NCBI Taxonomy" id="103372"/>
    <lineage>
        <taxon>Eukaryota</taxon>
        <taxon>Metazoa</taxon>
        <taxon>Ecdysozoa</taxon>
        <taxon>Arthropoda</taxon>
        <taxon>Hexapoda</taxon>
        <taxon>Insecta</taxon>
        <taxon>Pterygota</taxon>
        <taxon>Neoptera</taxon>
        <taxon>Endopterygota</taxon>
        <taxon>Hymenoptera</taxon>
        <taxon>Apocrita</taxon>
        <taxon>Aculeata</taxon>
        <taxon>Formicoidea</taxon>
        <taxon>Formicidae</taxon>
        <taxon>Myrmicinae</taxon>
        <taxon>Acromyrmex</taxon>
    </lineage>
</organism>
<feature type="region of interest" description="Disordered" evidence="1">
    <location>
        <begin position="20"/>
        <end position="74"/>
    </location>
</feature>
<reference evidence="2" key="1">
    <citation type="submission" date="2011-02" db="EMBL/GenBank/DDBJ databases">
        <title>The genome of the leaf-cutting ant Acromyrmex echinatior suggests key adaptations to social evolution and fungus farming.</title>
        <authorList>
            <person name="Nygaard S."/>
            <person name="Zhang G."/>
        </authorList>
    </citation>
    <scope>NUCLEOTIDE SEQUENCE</scope>
</reference>
<dbReference type="InParanoid" id="F4W8U4"/>
<evidence type="ECO:0000256" key="1">
    <source>
        <dbReference type="SAM" id="MobiDB-lite"/>
    </source>
</evidence>
<protein>
    <submittedName>
        <fullName evidence="2">Uncharacterized protein</fullName>
    </submittedName>
</protein>
<evidence type="ECO:0000313" key="3">
    <source>
        <dbReference type="Proteomes" id="UP000007755"/>
    </source>
</evidence>
<name>F4W8U4_ACREC</name>
<sequence>MLGALESLIGRASVAKRQTIANPRDVNSRSNVTMEAGPRTVSRSAQIRTRTVSQPLQTRKGRSKKNAKETIKMPSGVTTNVQLDVLARRLALPNCLSPWIAMRGWDGLVQRGETPNYDGCI</sequence>